<accession>A0A538TZJ3</accession>
<comment type="caution">
    <text evidence="1">The sequence shown here is derived from an EMBL/GenBank/DDBJ whole genome shotgun (WGS) entry which is preliminary data.</text>
</comment>
<evidence type="ECO:0000313" key="2">
    <source>
        <dbReference type="Proteomes" id="UP000319836"/>
    </source>
</evidence>
<proteinExistence type="predicted"/>
<reference evidence="1 2" key="1">
    <citation type="journal article" date="2019" name="Nat. Microbiol.">
        <title>Mediterranean grassland soil C-N compound turnover is dependent on rainfall and depth, and is mediated by genomically divergent microorganisms.</title>
        <authorList>
            <person name="Diamond S."/>
            <person name="Andeer P.F."/>
            <person name="Li Z."/>
            <person name="Crits-Christoph A."/>
            <person name="Burstein D."/>
            <person name="Anantharaman K."/>
            <person name="Lane K.R."/>
            <person name="Thomas B.C."/>
            <person name="Pan C."/>
            <person name="Northen T.R."/>
            <person name="Banfield J.F."/>
        </authorList>
    </citation>
    <scope>NUCLEOTIDE SEQUENCE [LARGE SCALE GENOMIC DNA]</scope>
    <source>
        <strain evidence="1">WS_10</strain>
    </source>
</reference>
<dbReference type="EMBL" id="VBPA01000344">
    <property type="protein sequence ID" value="TMQ69070.1"/>
    <property type="molecule type" value="Genomic_DNA"/>
</dbReference>
<sequence>MPPRVLALLTDNSIPASGSAMGQESGAMTAGLLEDLTQLTTRHGLQVLATEPGANVQEAHAVQVRAHLKIRCSFAEFAAFLDDLSRGPRLIAIDRFDFVTGNGGEPVLDLWVTRYILKQTEGRRSS</sequence>
<evidence type="ECO:0000313" key="1">
    <source>
        <dbReference type="EMBL" id="TMQ69070.1"/>
    </source>
</evidence>
<name>A0A538TZJ3_UNCEI</name>
<dbReference type="InterPro" id="IPR007445">
    <property type="entry name" value="PilO"/>
</dbReference>
<dbReference type="AlphaFoldDB" id="A0A538TZJ3"/>
<protein>
    <submittedName>
        <fullName evidence="1">Uncharacterized protein</fullName>
    </submittedName>
</protein>
<dbReference type="GO" id="GO:0043107">
    <property type="term" value="P:type IV pilus-dependent motility"/>
    <property type="evidence" value="ECO:0007669"/>
    <property type="project" value="InterPro"/>
</dbReference>
<dbReference type="Proteomes" id="UP000319836">
    <property type="component" value="Unassembled WGS sequence"/>
</dbReference>
<dbReference type="GO" id="GO:0043683">
    <property type="term" value="P:type IV pilus assembly"/>
    <property type="evidence" value="ECO:0007669"/>
    <property type="project" value="InterPro"/>
</dbReference>
<organism evidence="1 2">
    <name type="scientific">Eiseniibacteriota bacterium</name>
    <dbReference type="NCBI Taxonomy" id="2212470"/>
    <lineage>
        <taxon>Bacteria</taxon>
        <taxon>Candidatus Eiseniibacteriota</taxon>
    </lineage>
</organism>
<dbReference type="InterPro" id="IPR014717">
    <property type="entry name" value="Transl_elong_EF1B/ribsomal_bS6"/>
</dbReference>
<dbReference type="Gene3D" id="3.30.70.60">
    <property type="match status" value="1"/>
</dbReference>
<dbReference type="Pfam" id="PF04350">
    <property type="entry name" value="PilO"/>
    <property type="match status" value="1"/>
</dbReference>
<gene>
    <name evidence="1" type="ORF">E6K80_12915</name>
</gene>